<accession>A0A917P634</accession>
<gene>
    <name evidence="1" type="ORF">GCM10010121_087270</name>
</gene>
<protein>
    <submittedName>
        <fullName evidence="1">Uncharacterized protein</fullName>
    </submittedName>
</protein>
<dbReference type="Proteomes" id="UP000657574">
    <property type="component" value="Unassembled WGS sequence"/>
</dbReference>
<name>A0A917P634_9ACTN</name>
<evidence type="ECO:0000313" key="2">
    <source>
        <dbReference type="Proteomes" id="UP000657574"/>
    </source>
</evidence>
<keyword evidence="2" id="KW-1185">Reference proteome</keyword>
<reference evidence="1" key="2">
    <citation type="submission" date="2020-09" db="EMBL/GenBank/DDBJ databases">
        <authorList>
            <person name="Sun Q."/>
            <person name="Ohkuma M."/>
        </authorList>
    </citation>
    <scope>NUCLEOTIDE SEQUENCE</scope>
    <source>
        <strain evidence="1">JCM 3086</strain>
    </source>
</reference>
<sequence>MLDGQRVSAGFATFLHDRTEGLPLALEECVRLLRDRDELMWRDGEFGRFPVGGNLPTWLRHPSLTGLEPPAFDDLVARYRDYCTQHPTVLLPGKRPDGGPGAGTRRLSAADHLVVFLLQKRWSISHSATRCPPAASP</sequence>
<dbReference type="AlphaFoldDB" id="A0A917P634"/>
<proteinExistence type="predicted"/>
<reference evidence="1" key="1">
    <citation type="journal article" date="2014" name="Int. J. Syst. Evol. Microbiol.">
        <title>Complete genome sequence of Corynebacterium casei LMG S-19264T (=DSM 44701T), isolated from a smear-ripened cheese.</title>
        <authorList>
            <consortium name="US DOE Joint Genome Institute (JGI-PGF)"/>
            <person name="Walter F."/>
            <person name="Albersmeier A."/>
            <person name="Kalinowski J."/>
            <person name="Ruckert C."/>
        </authorList>
    </citation>
    <scope>NUCLEOTIDE SEQUENCE</scope>
    <source>
        <strain evidence="1">JCM 3086</strain>
    </source>
</reference>
<comment type="caution">
    <text evidence="1">The sequence shown here is derived from an EMBL/GenBank/DDBJ whole genome shotgun (WGS) entry which is preliminary data.</text>
</comment>
<evidence type="ECO:0000313" key="1">
    <source>
        <dbReference type="EMBL" id="GGJ63126.1"/>
    </source>
</evidence>
<dbReference type="EMBL" id="BMQA01000075">
    <property type="protein sequence ID" value="GGJ63126.1"/>
    <property type="molecule type" value="Genomic_DNA"/>
</dbReference>
<organism evidence="1 2">
    <name type="scientific">Streptomyces brasiliensis</name>
    <dbReference type="NCBI Taxonomy" id="1954"/>
    <lineage>
        <taxon>Bacteria</taxon>
        <taxon>Bacillati</taxon>
        <taxon>Actinomycetota</taxon>
        <taxon>Actinomycetes</taxon>
        <taxon>Kitasatosporales</taxon>
        <taxon>Streptomycetaceae</taxon>
        <taxon>Streptomyces</taxon>
    </lineage>
</organism>